<keyword evidence="1" id="KW-1133">Transmembrane helix</keyword>
<dbReference type="Proteomes" id="UP001138997">
    <property type="component" value="Unassembled WGS sequence"/>
</dbReference>
<dbReference type="EMBL" id="JAJOMB010000002">
    <property type="protein sequence ID" value="MCD5310274.1"/>
    <property type="molecule type" value="Genomic_DNA"/>
</dbReference>
<proteinExistence type="predicted"/>
<comment type="caution">
    <text evidence="2">The sequence shown here is derived from an EMBL/GenBank/DDBJ whole genome shotgun (WGS) entry which is preliminary data.</text>
</comment>
<dbReference type="RefSeq" id="WP_231439200.1">
    <property type="nucleotide sequence ID" value="NZ_JAJOMB010000002.1"/>
</dbReference>
<protein>
    <submittedName>
        <fullName evidence="2">Uncharacterized protein</fullName>
    </submittedName>
</protein>
<evidence type="ECO:0000313" key="2">
    <source>
        <dbReference type="EMBL" id="MCD5310274.1"/>
    </source>
</evidence>
<gene>
    <name evidence="2" type="ORF">LR394_05150</name>
</gene>
<organism evidence="2 3">
    <name type="scientific">Kineosporia babensis</name>
    <dbReference type="NCBI Taxonomy" id="499548"/>
    <lineage>
        <taxon>Bacteria</taxon>
        <taxon>Bacillati</taxon>
        <taxon>Actinomycetota</taxon>
        <taxon>Actinomycetes</taxon>
        <taxon>Kineosporiales</taxon>
        <taxon>Kineosporiaceae</taxon>
        <taxon>Kineosporia</taxon>
    </lineage>
</organism>
<name>A0A9X1NAF6_9ACTN</name>
<evidence type="ECO:0000256" key="1">
    <source>
        <dbReference type="SAM" id="Phobius"/>
    </source>
</evidence>
<keyword evidence="1" id="KW-0472">Membrane</keyword>
<feature type="transmembrane region" description="Helical" evidence="1">
    <location>
        <begin position="198"/>
        <end position="220"/>
    </location>
</feature>
<sequence>MSAVEIFTLSTEAGTQHTVRVKRHLIGYSVLWERDGAEVLDSWDAEEVGIFGDEKSGVLRVQVPSASDPVQEVALYPLAGSELKALKEQVYKGEPGGGLQFGASEFVLDGDDSKDEKLMDENPRAYAAKRAGKAFFGWSGSMLAGLVMTGLFPKERLMALLPDLPGLPVPDVSVDVSSPVSLPDLPSLPFSLPDLPSLPVWVAPVATLLTAAVLAGCELYRVRHKLARRQAALHRIQAQAPTQPLAV</sequence>
<keyword evidence="1" id="KW-0812">Transmembrane</keyword>
<keyword evidence="3" id="KW-1185">Reference proteome</keyword>
<accession>A0A9X1NAF6</accession>
<feature type="transmembrane region" description="Helical" evidence="1">
    <location>
        <begin position="134"/>
        <end position="152"/>
    </location>
</feature>
<evidence type="ECO:0000313" key="3">
    <source>
        <dbReference type="Proteomes" id="UP001138997"/>
    </source>
</evidence>
<dbReference type="AlphaFoldDB" id="A0A9X1NAF6"/>
<reference evidence="2" key="1">
    <citation type="submission" date="2021-11" db="EMBL/GenBank/DDBJ databases">
        <title>Streptomyces corallinus and Kineosporia corallina sp. nov., two new coral-derived marine actinobacteria.</title>
        <authorList>
            <person name="Buangrab K."/>
            <person name="Sutthacheep M."/>
            <person name="Yeemin T."/>
            <person name="Harunari E."/>
            <person name="Igarashi Y."/>
            <person name="Sripreechasak P."/>
            <person name="Kanchanasin P."/>
            <person name="Tanasupawat S."/>
            <person name="Phongsopitanun W."/>
        </authorList>
    </citation>
    <scope>NUCLEOTIDE SEQUENCE</scope>
    <source>
        <strain evidence="2">JCM 31032</strain>
    </source>
</reference>